<keyword evidence="5" id="KW-0547">Nucleotide-binding</keyword>
<dbReference type="Pfam" id="PF18211">
    <property type="entry name" value="Csm1_B"/>
    <property type="match status" value="1"/>
</dbReference>
<dbReference type="NCBIfam" id="TIGR02578">
    <property type="entry name" value="cas_TM1811_Csm1"/>
    <property type="match status" value="1"/>
</dbReference>
<evidence type="ECO:0000313" key="13">
    <source>
        <dbReference type="EMBL" id="PRD67688.1"/>
    </source>
</evidence>
<dbReference type="PROSITE" id="PS50887">
    <property type="entry name" value="GGDEF"/>
    <property type="match status" value="1"/>
</dbReference>
<keyword evidence="8" id="KW-0269">Exonuclease</keyword>
<evidence type="ECO:0000256" key="11">
    <source>
        <dbReference type="ARBA" id="ARBA00032922"/>
    </source>
</evidence>
<evidence type="ECO:0000256" key="10">
    <source>
        <dbReference type="ARBA" id="ARBA00023118"/>
    </source>
</evidence>
<dbReference type="PANTHER" id="PTHR36528">
    <property type="entry name" value="CRISPR SYSTEM SINGLE-STRAND-SPECIFIC DEOXYRIBONUCLEASE CAS10/CSM1 (SUBTYPE III-A)"/>
    <property type="match status" value="1"/>
</dbReference>
<dbReference type="InterPro" id="IPR013408">
    <property type="entry name" value="Cas10/Csm1"/>
</dbReference>
<accession>A0A2S9KB65</accession>
<keyword evidence="9" id="KW-0067">ATP-binding</keyword>
<dbReference type="InterPro" id="IPR043128">
    <property type="entry name" value="Rev_trsase/Diguanyl_cyclase"/>
</dbReference>
<dbReference type="GO" id="GO:0005524">
    <property type="term" value="F:ATP binding"/>
    <property type="evidence" value="ECO:0007669"/>
    <property type="project" value="UniProtKB-KW"/>
</dbReference>
<keyword evidence="14" id="KW-1185">Reference proteome</keyword>
<dbReference type="GO" id="GO:0016740">
    <property type="term" value="F:transferase activity"/>
    <property type="evidence" value="ECO:0007669"/>
    <property type="project" value="UniProtKB-KW"/>
</dbReference>
<evidence type="ECO:0000256" key="8">
    <source>
        <dbReference type="ARBA" id="ARBA00022839"/>
    </source>
</evidence>
<evidence type="ECO:0000256" key="9">
    <source>
        <dbReference type="ARBA" id="ARBA00022840"/>
    </source>
</evidence>
<dbReference type="Gene3D" id="3.30.70.270">
    <property type="match status" value="1"/>
</dbReference>
<dbReference type="InterPro" id="IPR041062">
    <property type="entry name" value="Csm1_B"/>
</dbReference>
<sequence>MTRHDSPLLAASSRVALAAYLHDLGKFAERARLEVPQDMLQAHVTQYCPFRSDASGRNGYHTHKHAAYTGLAFDLVERMAPDLIRGDMSPFVNRDALQANPALSVDSLVNAAAAHHRPESFLQWVIATADRLASGFEREEFERYNAARDDNQETSTGRNHYQARQLTLFEQIRLQGPAARASSARDLEWRYPLRALSPQSIFPQRRSECEPGEDAPAQAEYRRLWDQFLQGLQEIPASHRSQWPLWLDHFDTAWLTFTHAIPAATAFGTKPEVSLYDHSKATAALATALWRWHLEHQQTDSAAAERLKQRSDWDEDKLLLVQGDFFGIQDFIFAEGSQTNRAAARLLRGRSFQVSLFTELAALKVLEALDLPPTSQITNAAGKFLIVAPNTVSARSALQRVRQEINEWFLQHSFGLAGLGLIGKPASGNDLLKGRFKDLMAELFASLEKAKLQRFDLTAGSSPVFQVEYPLGVCQFNGRLPADRLDDGRASAALSRDQITLGTSLTRKDRLMVARGEQVMSGQNITVLETPVFGYQVGFTASEAVTGKFGPWAQDGTLARCWDFSLPQNLEDNLWQGYARRFINAYVPQFTELDQQTQGKYRGDADAEADAVRVGSGKTLNHIACEDRSCPEQPEQWLGQEALMTLKGDVDNLGMIFQQGLQEPTFAKMAALSRQMNAFFAIWLPALCQTEFPNTYTVFAGGDDFFLIGPWLSTQRLAHRMAKAFENFVAHNPDISFSAGMVMTKPGLPIHTLATQAEDALDAAKASGHANPQQRKNAVVVFGERVRWPDWPKVQAAQDQLEMAREAYRLSTGYVYGLLQLVELASDSQNPEHAMWRSRFAYRTRRFVVDRLPAEQRQRAQTELGVAIGQHGLQELGSRYRIPLFNHFYRQR</sequence>
<dbReference type="OrthoDB" id="9768769at2"/>
<keyword evidence="3" id="KW-0808">Transferase</keyword>
<dbReference type="GO" id="GO:0004527">
    <property type="term" value="F:exonuclease activity"/>
    <property type="evidence" value="ECO:0007669"/>
    <property type="project" value="UniProtKB-KW"/>
</dbReference>
<organism evidence="13 14">
    <name type="scientific">Malikia spinosa</name>
    <dbReference type="NCBI Taxonomy" id="86180"/>
    <lineage>
        <taxon>Bacteria</taxon>
        <taxon>Pseudomonadati</taxon>
        <taxon>Pseudomonadota</taxon>
        <taxon>Betaproteobacteria</taxon>
        <taxon>Burkholderiales</taxon>
        <taxon>Comamonadaceae</taxon>
        <taxon>Malikia</taxon>
    </lineage>
</organism>
<evidence type="ECO:0000256" key="7">
    <source>
        <dbReference type="ARBA" id="ARBA00022801"/>
    </source>
</evidence>
<evidence type="ECO:0000256" key="3">
    <source>
        <dbReference type="ARBA" id="ARBA00022679"/>
    </source>
</evidence>
<evidence type="ECO:0000256" key="5">
    <source>
        <dbReference type="ARBA" id="ARBA00022741"/>
    </source>
</evidence>
<comment type="similarity">
    <text evidence="1">Belongs to the CRISPR-associated Cas10/Csm1 family.</text>
</comment>
<dbReference type="InterPro" id="IPR052117">
    <property type="entry name" value="Cas10/Csm1_subtype-III-A"/>
</dbReference>
<evidence type="ECO:0000256" key="1">
    <source>
        <dbReference type="ARBA" id="ARBA00005700"/>
    </source>
</evidence>
<evidence type="ECO:0000313" key="14">
    <source>
        <dbReference type="Proteomes" id="UP000238326"/>
    </source>
</evidence>
<gene>
    <name evidence="13" type="primary">cas10</name>
    <name evidence="13" type="ORF">C6P61_15105</name>
</gene>
<dbReference type="InterPro" id="IPR054767">
    <property type="entry name" value="Cas10-Cmr2_palm2"/>
</dbReference>
<keyword evidence="6" id="KW-0255">Endonuclease</keyword>
<dbReference type="AlphaFoldDB" id="A0A2S9KB65"/>
<reference evidence="13 14" key="1">
    <citation type="submission" date="2018-03" db="EMBL/GenBank/DDBJ databases">
        <title>Comparative genomics illustrates the genes involved in a hyperalkaliphilic mechanisms of Serpentinomonas isolated from highly-alkaline calcium-rich serpentinized springs.</title>
        <authorList>
            <person name="Suzuki S."/>
            <person name="Ishii S."/>
            <person name="Walworth N."/>
            <person name="Bird L."/>
            <person name="Kuenen J.G."/>
            <person name="Nealson K.H."/>
        </authorList>
    </citation>
    <scope>NUCLEOTIDE SEQUENCE [LARGE SCALE GENOMIC DNA]</scope>
    <source>
        <strain evidence="13 14">83</strain>
    </source>
</reference>
<dbReference type="EMBL" id="PVLR01000048">
    <property type="protein sequence ID" value="PRD67688.1"/>
    <property type="molecule type" value="Genomic_DNA"/>
</dbReference>
<keyword evidence="4" id="KW-0540">Nuclease</keyword>
<feature type="domain" description="GGDEF" evidence="12">
    <location>
        <begin position="641"/>
        <end position="784"/>
    </location>
</feature>
<keyword evidence="7" id="KW-0378">Hydrolase</keyword>
<evidence type="ECO:0000256" key="2">
    <source>
        <dbReference type="ARBA" id="ARBA00014333"/>
    </source>
</evidence>
<dbReference type="PANTHER" id="PTHR36528:SF1">
    <property type="entry name" value="CRISPR SYSTEM SINGLE-STRAND-SPECIFIC DEOXYRIBONUCLEASE CAS10_CSM1 (SUBTYPE III-A)"/>
    <property type="match status" value="1"/>
</dbReference>
<comment type="caution">
    <text evidence="13">The sequence shown here is derived from an EMBL/GenBank/DDBJ whole genome shotgun (WGS) entry which is preliminary data.</text>
</comment>
<evidence type="ECO:0000259" key="12">
    <source>
        <dbReference type="PROSITE" id="PS50887"/>
    </source>
</evidence>
<proteinExistence type="inferred from homology"/>
<dbReference type="RefSeq" id="WP_105730776.1">
    <property type="nucleotide sequence ID" value="NZ_PVLR01000048.1"/>
</dbReference>
<dbReference type="Pfam" id="PF22335">
    <property type="entry name" value="Cas10-Cmr2_palm2"/>
    <property type="match status" value="1"/>
</dbReference>
<dbReference type="InterPro" id="IPR000160">
    <property type="entry name" value="GGDEF_dom"/>
</dbReference>
<dbReference type="GO" id="GO:0004519">
    <property type="term" value="F:endonuclease activity"/>
    <property type="evidence" value="ECO:0007669"/>
    <property type="project" value="UniProtKB-KW"/>
</dbReference>
<dbReference type="Proteomes" id="UP000238326">
    <property type="component" value="Unassembled WGS sequence"/>
</dbReference>
<evidence type="ECO:0000256" key="6">
    <source>
        <dbReference type="ARBA" id="ARBA00022759"/>
    </source>
</evidence>
<name>A0A2S9KB65_9BURK</name>
<keyword evidence="10" id="KW-0051">Antiviral defense</keyword>
<dbReference type="GO" id="GO:0051607">
    <property type="term" value="P:defense response to virus"/>
    <property type="evidence" value="ECO:0007669"/>
    <property type="project" value="UniProtKB-KW"/>
</dbReference>
<evidence type="ECO:0000256" key="4">
    <source>
        <dbReference type="ARBA" id="ARBA00022722"/>
    </source>
</evidence>
<protein>
    <recommendedName>
        <fullName evidence="2">CRISPR system single-strand-specific deoxyribonuclease Cas10/Csm1 (subtype III-A)</fullName>
    </recommendedName>
    <alternativeName>
        <fullName evidence="11">Cyclic oligoadenylate synthase</fullName>
    </alternativeName>
</protein>